<reference evidence="5 6" key="1">
    <citation type="submission" date="2019-07" db="EMBL/GenBank/DDBJ databases">
        <title>The First High-Quality Draft Genome Sequence of the Causal Agent of the Current Panama Disease Epidemic.</title>
        <authorList>
            <person name="Warmington R.J."/>
            <person name="Kay W."/>
            <person name="Jeffries A."/>
            <person name="Bebber D."/>
            <person name="Moore K."/>
            <person name="Studholme D.J."/>
        </authorList>
    </citation>
    <scope>NUCLEOTIDE SEQUENCE [LARGE SCALE GENOMIC DNA]</scope>
    <source>
        <strain evidence="5 6">TR4</strain>
    </source>
</reference>
<dbReference type="PANTHER" id="PTHR24185:SF8">
    <property type="entry name" value="PNPLA DOMAIN-CONTAINING PROTEIN"/>
    <property type="match status" value="1"/>
</dbReference>
<dbReference type="GO" id="GO:0019369">
    <property type="term" value="P:arachidonate metabolic process"/>
    <property type="evidence" value="ECO:0007669"/>
    <property type="project" value="TreeGrafter"/>
</dbReference>
<dbReference type="EMBL" id="VMNF01000013">
    <property type="protein sequence ID" value="TXB97888.1"/>
    <property type="molecule type" value="Genomic_DNA"/>
</dbReference>
<keyword evidence="1 2" id="KW-0443">Lipid metabolism</keyword>
<feature type="active site" description="Proton acceptor" evidence="2">
    <location>
        <position position="690"/>
    </location>
</feature>
<proteinExistence type="predicted"/>
<dbReference type="GO" id="GO:0016020">
    <property type="term" value="C:membrane"/>
    <property type="evidence" value="ECO:0007669"/>
    <property type="project" value="TreeGrafter"/>
</dbReference>
<keyword evidence="2" id="KW-0442">Lipid degradation</keyword>
<dbReference type="Gene3D" id="3.40.1090.10">
    <property type="entry name" value="Cytosolic phospholipase A2 catalytic domain"/>
    <property type="match status" value="1"/>
</dbReference>
<evidence type="ECO:0000256" key="2">
    <source>
        <dbReference type="PROSITE-ProRule" id="PRU01161"/>
    </source>
</evidence>
<dbReference type="PANTHER" id="PTHR24185">
    <property type="entry name" value="CALCIUM-INDEPENDENT PHOSPHOLIPASE A2-GAMMA"/>
    <property type="match status" value="1"/>
</dbReference>
<feature type="short sequence motif" description="GXSXG" evidence="2">
    <location>
        <begin position="533"/>
        <end position="537"/>
    </location>
</feature>
<dbReference type="Pfam" id="PF01734">
    <property type="entry name" value="Patatin"/>
    <property type="match status" value="1"/>
</dbReference>
<dbReference type="GO" id="GO:0047499">
    <property type="term" value="F:calcium-independent phospholipase A2 activity"/>
    <property type="evidence" value="ECO:0007669"/>
    <property type="project" value="TreeGrafter"/>
</dbReference>
<dbReference type="PROSITE" id="PS51635">
    <property type="entry name" value="PNPLA"/>
    <property type="match status" value="1"/>
</dbReference>
<dbReference type="InterPro" id="IPR016035">
    <property type="entry name" value="Acyl_Trfase/lysoPLipase"/>
</dbReference>
<dbReference type="InterPro" id="IPR002641">
    <property type="entry name" value="PNPLA_dom"/>
</dbReference>
<feature type="region of interest" description="Disordered" evidence="3">
    <location>
        <begin position="358"/>
        <end position="396"/>
    </location>
</feature>
<dbReference type="SUPFAM" id="SSF52151">
    <property type="entry name" value="FabD/lysophospholipase-like"/>
    <property type="match status" value="1"/>
</dbReference>
<evidence type="ECO:0000256" key="3">
    <source>
        <dbReference type="SAM" id="MobiDB-lite"/>
    </source>
</evidence>
<evidence type="ECO:0000259" key="4">
    <source>
        <dbReference type="PROSITE" id="PS51635"/>
    </source>
</evidence>
<evidence type="ECO:0000313" key="5">
    <source>
        <dbReference type="EMBL" id="TXB97888.1"/>
    </source>
</evidence>
<keyword evidence="2" id="KW-0378">Hydrolase</keyword>
<dbReference type="GO" id="GO:0046486">
    <property type="term" value="P:glycerolipid metabolic process"/>
    <property type="evidence" value="ECO:0007669"/>
    <property type="project" value="UniProtKB-ARBA"/>
</dbReference>
<dbReference type="Proteomes" id="UP000321331">
    <property type="component" value="Unassembled WGS sequence"/>
</dbReference>
<name>A0A5C6SJ36_FUSOC</name>
<accession>A0A5C6SJ36</accession>
<evidence type="ECO:0000313" key="6">
    <source>
        <dbReference type="Proteomes" id="UP000321331"/>
    </source>
</evidence>
<comment type="caution">
    <text evidence="5">The sequence shown here is derived from an EMBL/GenBank/DDBJ whole genome shotgun (WGS) entry which is preliminary data.</text>
</comment>
<gene>
    <name evidence="5" type="ORF">FocTR4_00017079</name>
</gene>
<protein>
    <recommendedName>
        <fullName evidence="4">PNPLA domain-containing protein</fullName>
    </recommendedName>
</protein>
<dbReference type="AlphaFoldDB" id="A0A5C6SJ36"/>
<organism evidence="5 6">
    <name type="scientific">Fusarium oxysporum f. sp. cubense</name>
    <dbReference type="NCBI Taxonomy" id="61366"/>
    <lineage>
        <taxon>Eukaryota</taxon>
        <taxon>Fungi</taxon>
        <taxon>Dikarya</taxon>
        <taxon>Ascomycota</taxon>
        <taxon>Pezizomycotina</taxon>
        <taxon>Sordariomycetes</taxon>
        <taxon>Hypocreomycetidae</taxon>
        <taxon>Hypocreales</taxon>
        <taxon>Nectriaceae</taxon>
        <taxon>Fusarium</taxon>
        <taxon>Fusarium oxysporum species complex</taxon>
    </lineage>
</organism>
<feature type="domain" description="PNPLA" evidence="4">
    <location>
        <begin position="492"/>
        <end position="703"/>
    </location>
</feature>
<feature type="short sequence motif" description="GXGXXG" evidence="2">
    <location>
        <begin position="496"/>
        <end position="501"/>
    </location>
</feature>
<dbReference type="GO" id="GO:0016042">
    <property type="term" value="P:lipid catabolic process"/>
    <property type="evidence" value="ECO:0007669"/>
    <property type="project" value="UniProtKB-UniRule"/>
</dbReference>
<feature type="active site" description="Nucleophile" evidence="2">
    <location>
        <position position="535"/>
    </location>
</feature>
<sequence length="982" mass="109139">MLARNTNTRTTVDDVLADNRWMTVSEQCGSLSIQLTPLLAERLDATQHTAGMALLIGSPTSGELSDHLKATSSDGDILLNVDPRTKVLHVACPTLARHVGTEDHCPGDNIEWARVSDVRASQSLAAIYSRLLGPFTHVVCVFASSFTSTAEIGTFLSTWLRSAWSGTQVSNSSSASAYSMPHDLLVPLPRLIVLTEEKSFPSSEFLESLKASLEAIVFEQTGFFLNKAFSSFTVKDTSTEACLLRQRRYTKLTALLASDFAGMESGTTKCGTADFSAIRASAYPAEAHPFDFPLIFDTLYKSIWHHAARTVCLETDMYLLVENMVRDPVNTVVAVDNDGTTTHVRTVKSMSRLNSTNSQHTMTFVDSESDDKGNDRQTQPKKAPTGRFCQEGNTVDLDTPMSSHERRHLLFLATSRDRWRSHKVHDYCPACILRRPEYGLPCGHMYCENDIRRLGRKIGRETYAVEECTCCQARFTDVVFKFRPKTKGIRVLALDGGGVRGIIMLQCLHMLQSMLWVFLPGMPIIDLFDVCAGTSSGGICALTLAHKGMSVKKAIQDFTDLSQRVFVSQPIWARAFNLIARGSIYGSSAIDEALKRHYGESKLSDYTPATARAAKILVTVKGTPKGDHILSNFNGVGLDNSHKDFEQTFCHPDDEEGQKAILAWEAARSTSAAPVIFPTFTIDGVGTFQDGAMWRNNPADVALSLVPALTQGHCLPDILLSIGTGFEKRLQRGHREPQPPTRVTIPLIDLLRRLYAFMGDNIVTDGEKFHNHIMAGRSDVGSRFRRLNVPLSEGYPSLDDASSIPRLMDEAAAHFKSHPGLQEVLDSIISSFFYFEVSSRPIRHRTHVSFCGRILCDIQPGHRLKHFIKDLRIRGAEFSINGKFTALDSVGEWNGREVDFEIPVRGTVAGLHTRLEIFLCWNMLGRQSKEMISRSPFSLNEIMEAQGWDSPQSRALRQPVRSGRKRGIDCHAAWKRITKARR</sequence>
<feature type="short sequence motif" description="DGA/G" evidence="2">
    <location>
        <begin position="690"/>
        <end position="692"/>
    </location>
</feature>
<evidence type="ECO:0000256" key="1">
    <source>
        <dbReference type="ARBA" id="ARBA00023098"/>
    </source>
</evidence>